<dbReference type="RefSeq" id="WP_121099215.1">
    <property type="nucleotide sequence ID" value="NZ_RBII01000001.1"/>
</dbReference>
<keyword evidence="3 7" id="KW-0997">Cell inner membrane</keyword>
<evidence type="ECO:0000256" key="5">
    <source>
        <dbReference type="ARBA" id="ARBA00022989"/>
    </source>
</evidence>
<keyword evidence="6 8" id="KW-0472">Membrane</keyword>
<comment type="caution">
    <text evidence="10">The sequence shown here is derived from an EMBL/GenBank/DDBJ whole genome shotgun (WGS) entry which is preliminary data.</text>
</comment>
<proteinExistence type="predicted"/>
<keyword evidence="5 8" id="KW-1133">Transmembrane helix</keyword>
<feature type="transmembrane region" description="Helical" evidence="8">
    <location>
        <begin position="491"/>
        <end position="512"/>
    </location>
</feature>
<accession>A0A420WKJ5</accession>
<dbReference type="GO" id="GO:0005886">
    <property type="term" value="C:plasma membrane"/>
    <property type="evidence" value="ECO:0007669"/>
    <property type="project" value="UniProtKB-SubCell"/>
</dbReference>
<name>A0A420WKJ5_9PROT</name>
<feature type="domain" description="TRAP C4-dicarboxylate transport system permease DctM subunit" evidence="9">
    <location>
        <begin position="17"/>
        <end position="298"/>
    </location>
</feature>
<dbReference type="OrthoDB" id="7339120at2"/>
<dbReference type="FunCoup" id="A0A420WKJ5">
    <property type="interactions" value="95"/>
</dbReference>
<evidence type="ECO:0000256" key="6">
    <source>
        <dbReference type="ARBA" id="ARBA00023136"/>
    </source>
</evidence>
<evidence type="ECO:0000256" key="3">
    <source>
        <dbReference type="ARBA" id="ARBA00022519"/>
    </source>
</evidence>
<evidence type="ECO:0000259" key="9">
    <source>
        <dbReference type="Pfam" id="PF06808"/>
    </source>
</evidence>
<feature type="domain" description="TRAP C4-dicarboxylate transport system permease DctM subunit" evidence="9">
    <location>
        <begin position="335"/>
        <end position="515"/>
    </location>
</feature>
<evidence type="ECO:0000313" key="10">
    <source>
        <dbReference type="EMBL" id="RKQ71442.1"/>
    </source>
</evidence>
<gene>
    <name evidence="10" type="ORF">DES40_0762</name>
</gene>
<dbReference type="PANTHER" id="PTHR33362:SF7">
    <property type="entry name" value="SLL1103 PROTEIN"/>
    <property type="match status" value="1"/>
</dbReference>
<feature type="transmembrane region" description="Helical" evidence="8">
    <location>
        <begin position="460"/>
        <end position="479"/>
    </location>
</feature>
<dbReference type="GO" id="GO:0022857">
    <property type="term" value="F:transmembrane transporter activity"/>
    <property type="evidence" value="ECO:0007669"/>
    <property type="project" value="UniProtKB-UniRule"/>
</dbReference>
<keyword evidence="7" id="KW-0813">Transport</keyword>
<dbReference type="AlphaFoldDB" id="A0A420WKJ5"/>
<evidence type="ECO:0000256" key="8">
    <source>
        <dbReference type="SAM" id="Phobius"/>
    </source>
</evidence>
<dbReference type="Proteomes" id="UP000282211">
    <property type="component" value="Unassembled WGS sequence"/>
</dbReference>
<feature type="transmembrane region" description="Helical" evidence="8">
    <location>
        <begin position="242"/>
        <end position="264"/>
    </location>
</feature>
<dbReference type="InParanoid" id="A0A420WKJ5"/>
<evidence type="ECO:0000313" key="11">
    <source>
        <dbReference type="Proteomes" id="UP000282211"/>
    </source>
</evidence>
<dbReference type="InterPro" id="IPR010656">
    <property type="entry name" value="DctM"/>
</dbReference>
<keyword evidence="2" id="KW-1003">Cell membrane</keyword>
<feature type="transmembrane region" description="Helical" evidence="8">
    <location>
        <begin position="364"/>
        <end position="389"/>
    </location>
</feature>
<protein>
    <submittedName>
        <fullName evidence="10">Tripartite ATP-independent transporter DctM subunit</fullName>
    </submittedName>
</protein>
<reference evidence="10 11" key="1">
    <citation type="submission" date="2018-10" db="EMBL/GenBank/DDBJ databases">
        <title>Genomic Encyclopedia of Type Strains, Phase IV (KMG-IV): sequencing the most valuable type-strain genomes for metagenomic binning, comparative biology and taxonomic classification.</title>
        <authorList>
            <person name="Goeker M."/>
        </authorList>
    </citation>
    <scope>NUCLEOTIDE SEQUENCE [LARGE SCALE GENOMIC DNA]</scope>
    <source>
        <strain evidence="10 11">DSM 22008</strain>
    </source>
</reference>
<evidence type="ECO:0000256" key="4">
    <source>
        <dbReference type="ARBA" id="ARBA00022692"/>
    </source>
</evidence>
<dbReference type="PANTHER" id="PTHR33362">
    <property type="entry name" value="SIALIC ACID TRAP TRANSPORTER PERMEASE PROTEIN SIAT-RELATED"/>
    <property type="match status" value="1"/>
</dbReference>
<comment type="subcellular location">
    <subcellularLocation>
        <location evidence="1 7">Cell inner membrane</location>
        <topology evidence="1 7">Multi-pass membrane protein</topology>
    </subcellularLocation>
</comment>
<organism evidence="10 11">
    <name type="scientific">Litorimonas taeanensis</name>
    <dbReference type="NCBI Taxonomy" id="568099"/>
    <lineage>
        <taxon>Bacteria</taxon>
        <taxon>Pseudomonadati</taxon>
        <taxon>Pseudomonadota</taxon>
        <taxon>Alphaproteobacteria</taxon>
        <taxon>Maricaulales</taxon>
        <taxon>Robiginitomaculaceae</taxon>
    </lineage>
</organism>
<feature type="transmembrane region" description="Helical" evidence="8">
    <location>
        <begin position="294"/>
        <end position="312"/>
    </location>
</feature>
<dbReference type="InterPro" id="IPR004681">
    <property type="entry name" value="TRAP_DctM"/>
</dbReference>
<evidence type="ECO:0000256" key="2">
    <source>
        <dbReference type="ARBA" id="ARBA00022475"/>
    </source>
</evidence>
<evidence type="ECO:0000256" key="1">
    <source>
        <dbReference type="ARBA" id="ARBA00004429"/>
    </source>
</evidence>
<feature type="transmembrane region" description="Helical" evidence="8">
    <location>
        <begin position="106"/>
        <end position="134"/>
    </location>
</feature>
<sequence>MSLPELLALLMFVFACGALMAGYSVAFTLAGTSLIFSAIGIVIGQFDIVFLLSLPGRIFPILTREILLAVPLFVFMGVMLEKSKIAEDLLESMGELLGPLRGGMGVSVIAVGALLAASTGIVGATVVTMGLISLPTLLRRGYDPALASGAIAASGTLGQIIPPSIVLVILGDQISNAYQEAQRSHGLEATGVVSVGDLFAGALLPGLILVALYALYIVYIAIKSPTRAPAYRTESIDLKQAFLRSIKSMIPPIGLIFAVLGSILSGYATPTRGAALGAIGAVLLAAYKTTDRLFIKRVIVIGSVALLLLIGMDLFGLDLRLNIFNRSSILELALYLSFVLATLGFIGMLTAFSTLQGKKHLSTVSLSTLHITCMVFLILICATIFSLVFRGFGGDEMVAHWLSNAPGGVWGAFALVMLVMFLLGFFLDFIEITFVVVPLVAPPLLAAGIDPIWLGVVMALNLQTSFLTPPFGFALFYLRGVAPSAVKTTEIYRGVLPFIAIQICVILLVLSFPKIVTALPHYFYGN</sequence>
<feature type="transmembrane region" description="Helical" evidence="8">
    <location>
        <begin position="332"/>
        <end position="352"/>
    </location>
</feature>
<dbReference type="Pfam" id="PF06808">
    <property type="entry name" value="DctM"/>
    <property type="match status" value="2"/>
</dbReference>
<feature type="transmembrane region" description="Helical" evidence="8">
    <location>
        <begin position="36"/>
        <end position="54"/>
    </location>
</feature>
<keyword evidence="11" id="KW-1185">Reference proteome</keyword>
<feature type="transmembrane region" description="Helical" evidence="8">
    <location>
        <begin position="66"/>
        <end position="86"/>
    </location>
</feature>
<evidence type="ECO:0000256" key="7">
    <source>
        <dbReference type="RuleBase" id="RU369079"/>
    </source>
</evidence>
<feature type="transmembrane region" description="Helical" evidence="8">
    <location>
        <begin position="198"/>
        <end position="222"/>
    </location>
</feature>
<feature type="transmembrane region" description="Helical" evidence="8">
    <location>
        <begin position="409"/>
        <end position="427"/>
    </location>
</feature>
<feature type="transmembrane region" description="Helical" evidence="8">
    <location>
        <begin position="270"/>
        <end position="287"/>
    </location>
</feature>
<keyword evidence="4 8" id="KW-0812">Transmembrane</keyword>
<comment type="function">
    <text evidence="7">Part of the tripartite ATP-independent periplasmic (TRAP) transport system.</text>
</comment>
<dbReference type="EMBL" id="RBII01000001">
    <property type="protein sequence ID" value="RKQ71442.1"/>
    <property type="molecule type" value="Genomic_DNA"/>
</dbReference>
<feature type="transmembrane region" description="Helical" evidence="8">
    <location>
        <begin position="434"/>
        <end position="454"/>
    </location>
</feature>
<feature type="transmembrane region" description="Helical" evidence="8">
    <location>
        <begin position="146"/>
        <end position="170"/>
    </location>
</feature>